<dbReference type="Gene3D" id="1.25.40.10">
    <property type="entry name" value="Tetratricopeptide repeat domain"/>
    <property type="match status" value="1"/>
</dbReference>
<name>A0A2U3B5F1_9VIBR</name>
<gene>
    <name evidence="1" type="ORF">DI392_17725</name>
</gene>
<dbReference type="AlphaFoldDB" id="A0A2U3B5F1"/>
<dbReference type="Pfam" id="PF14559">
    <property type="entry name" value="TPR_19"/>
    <property type="match status" value="1"/>
</dbReference>
<dbReference type="RefSeq" id="WP_109321030.1">
    <property type="nucleotide sequence ID" value="NZ_QFWT01000012.1"/>
</dbReference>
<evidence type="ECO:0000313" key="1">
    <source>
        <dbReference type="EMBL" id="PWI32019.1"/>
    </source>
</evidence>
<reference evidence="1 2" key="1">
    <citation type="submission" date="2018-05" db="EMBL/GenBank/DDBJ databases">
        <title>Vibrio limimaris sp. nov., isolated from marine sediment.</title>
        <authorList>
            <person name="Li C.-M."/>
        </authorList>
    </citation>
    <scope>NUCLEOTIDE SEQUENCE [LARGE SCALE GENOMIC DNA]</scope>
    <source>
        <strain evidence="1 2">E4404</strain>
    </source>
</reference>
<evidence type="ECO:0000313" key="2">
    <source>
        <dbReference type="Proteomes" id="UP000245362"/>
    </source>
</evidence>
<dbReference type="Proteomes" id="UP000245362">
    <property type="component" value="Unassembled WGS sequence"/>
</dbReference>
<dbReference type="SUPFAM" id="SSF48452">
    <property type="entry name" value="TPR-like"/>
    <property type="match status" value="1"/>
</dbReference>
<dbReference type="SMART" id="SM00028">
    <property type="entry name" value="TPR"/>
    <property type="match status" value="3"/>
</dbReference>
<proteinExistence type="predicted"/>
<accession>A0A2U3B5F1</accession>
<organism evidence="1 2">
    <name type="scientific">Vibrio albus</name>
    <dbReference type="NCBI Taxonomy" id="2200953"/>
    <lineage>
        <taxon>Bacteria</taxon>
        <taxon>Pseudomonadati</taxon>
        <taxon>Pseudomonadota</taxon>
        <taxon>Gammaproteobacteria</taxon>
        <taxon>Vibrionales</taxon>
        <taxon>Vibrionaceae</taxon>
        <taxon>Vibrio</taxon>
    </lineage>
</organism>
<dbReference type="InterPro" id="IPR019734">
    <property type="entry name" value="TPR_rpt"/>
</dbReference>
<comment type="caution">
    <text evidence="1">The sequence shown here is derived from an EMBL/GenBank/DDBJ whole genome shotgun (WGS) entry which is preliminary data.</text>
</comment>
<dbReference type="EMBL" id="QFWT01000012">
    <property type="protein sequence ID" value="PWI32019.1"/>
    <property type="molecule type" value="Genomic_DNA"/>
</dbReference>
<sequence>MSVINNALSELANKKNTQSSSLTRAEVPPVRYSRGLAWVLGGFALSLCVGGWAVSQQSETMVEASHSSAVLINQSPEKPFEPEESPTQKVVKPIDIRVYQEAAPDSEIHEQRRQSAPVLAKVADRSSAISHSQVSSAQADKAVSEVPVTQLADEAQHQSEQPVPAESESQPGTMDIREVELTPEQLAQHSIQRAEKALDANKIGEAVSEYKNALRYQPGDDVVRQKLAALYYGKKEVRRAVELLQQGIKRNKESQKLRLALARLLLRENQPEAALSPLAYLPVQPDTNYLAMRAALAQQNKVTDIALETYQLLVQREEANARWWLGLAIQQERNQRYSEAKASYLKALKRVGISGKTQTFIRDRLSLLETLEETENED</sequence>
<dbReference type="InterPro" id="IPR011990">
    <property type="entry name" value="TPR-like_helical_dom_sf"/>
</dbReference>
<dbReference type="OrthoDB" id="5406098at2"/>
<protein>
    <submittedName>
        <fullName evidence="1">MSHA biogenesis protein MshN</fullName>
    </submittedName>
</protein>
<keyword evidence="2" id="KW-1185">Reference proteome</keyword>